<sequence>MTVVHPASTGRLAAVANCRLRAPPRRAAPRRELRHPPPPKAVNSAMACARYLFIKKPVSLIIPQSYRIVVFVLVVVALRLSSLPPASSDVADLCCCVVAFVVVFWHGPSTGSVPRSPRLTSEQCLSLITEIHKLRRRPLAFMEAFGERVILPSSDVAAHLKKEELALNVRVAPKTARHANDDDDDDKIGVDDDG</sequence>
<dbReference type="WBParaSite" id="SBAD_0000751301-mRNA-1">
    <property type="protein sequence ID" value="SBAD_0000751301-mRNA-1"/>
    <property type="gene ID" value="SBAD_0000751301"/>
</dbReference>
<name>A0A183IUE5_9BILA</name>
<dbReference type="EMBL" id="UZAM01010450">
    <property type="protein sequence ID" value="VDP12412.1"/>
    <property type="molecule type" value="Genomic_DNA"/>
</dbReference>
<protein>
    <submittedName>
        <fullName evidence="1 3">Uncharacterized protein</fullName>
    </submittedName>
</protein>
<evidence type="ECO:0000313" key="2">
    <source>
        <dbReference type="Proteomes" id="UP000270296"/>
    </source>
</evidence>
<dbReference type="AlphaFoldDB" id="A0A183IUE5"/>
<proteinExistence type="predicted"/>
<keyword evidence="2" id="KW-1185">Reference proteome</keyword>
<reference evidence="3" key="1">
    <citation type="submission" date="2016-06" db="UniProtKB">
        <authorList>
            <consortium name="WormBaseParasite"/>
        </authorList>
    </citation>
    <scope>IDENTIFICATION</scope>
</reference>
<gene>
    <name evidence="1" type="ORF">SBAD_LOCUS7242</name>
</gene>
<organism evidence="3">
    <name type="scientific">Soboliphyme baturini</name>
    <dbReference type="NCBI Taxonomy" id="241478"/>
    <lineage>
        <taxon>Eukaryota</taxon>
        <taxon>Metazoa</taxon>
        <taxon>Ecdysozoa</taxon>
        <taxon>Nematoda</taxon>
        <taxon>Enoplea</taxon>
        <taxon>Dorylaimia</taxon>
        <taxon>Dioctophymatida</taxon>
        <taxon>Dioctophymatoidea</taxon>
        <taxon>Soboliphymatidae</taxon>
        <taxon>Soboliphyme</taxon>
    </lineage>
</organism>
<dbReference type="Proteomes" id="UP000270296">
    <property type="component" value="Unassembled WGS sequence"/>
</dbReference>
<reference evidence="1 2" key="2">
    <citation type="submission" date="2018-11" db="EMBL/GenBank/DDBJ databases">
        <authorList>
            <consortium name="Pathogen Informatics"/>
        </authorList>
    </citation>
    <scope>NUCLEOTIDE SEQUENCE [LARGE SCALE GENOMIC DNA]</scope>
</reference>
<evidence type="ECO:0000313" key="3">
    <source>
        <dbReference type="WBParaSite" id="SBAD_0000751301-mRNA-1"/>
    </source>
</evidence>
<accession>A0A183IUE5</accession>
<evidence type="ECO:0000313" key="1">
    <source>
        <dbReference type="EMBL" id="VDP12412.1"/>
    </source>
</evidence>